<evidence type="ECO:0000259" key="6">
    <source>
        <dbReference type="Pfam" id="PF00462"/>
    </source>
</evidence>
<reference evidence="7" key="1">
    <citation type="submission" date="2020-07" db="EMBL/GenBank/DDBJ databases">
        <authorList>
            <person name="Lin J."/>
        </authorList>
    </citation>
    <scope>NUCLEOTIDE SEQUENCE</scope>
</reference>
<comment type="similarity">
    <text evidence="1">Belongs to the glutaredoxin family. CPYC subfamily.</text>
</comment>
<dbReference type="PRINTS" id="PR00160">
    <property type="entry name" value="GLUTAREDOXIN"/>
</dbReference>
<dbReference type="InterPro" id="IPR014025">
    <property type="entry name" value="Glutaredoxin_subgr"/>
</dbReference>
<dbReference type="PROSITE" id="PS00195">
    <property type="entry name" value="GLUTAREDOXIN_1"/>
    <property type="match status" value="1"/>
</dbReference>
<evidence type="ECO:0000313" key="7">
    <source>
        <dbReference type="EMBL" id="CAD1840272.1"/>
    </source>
</evidence>
<keyword evidence="5" id="KW-0676">Redox-active center</keyword>
<dbReference type="PANTHER" id="PTHR45694:SF5">
    <property type="entry name" value="GLUTAREDOXIN 2"/>
    <property type="match status" value="1"/>
</dbReference>
<dbReference type="CDD" id="cd03419">
    <property type="entry name" value="GRX_GRXh_1_2_like"/>
    <property type="match status" value="1"/>
</dbReference>
<evidence type="ECO:0000256" key="3">
    <source>
        <dbReference type="ARBA" id="ARBA00022982"/>
    </source>
</evidence>
<dbReference type="Pfam" id="PF00462">
    <property type="entry name" value="Glutaredoxin"/>
    <property type="match status" value="1"/>
</dbReference>
<dbReference type="PANTHER" id="PTHR45694">
    <property type="entry name" value="GLUTAREDOXIN 2"/>
    <property type="match status" value="1"/>
</dbReference>
<dbReference type="SUPFAM" id="SSF52833">
    <property type="entry name" value="Thioredoxin-like"/>
    <property type="match status" value="1"/>
</dbReference>
<gene>
    <name evidence="7" type="ORF">CB5_LOCUS23483</name>
</gene>
<dbReference type="PROSITE" id="PS51354">
    <property type="entry name" value="GLUTAREDOXIN_2"/>
    <property type="match status" value="1"/>
</dbReference>
<keyword evidence="2" id="KW-0813">Transport</keyword>
<sequence>MMVVGGGRVRVRARRGDNNGGGWRRGLGMATVALLAAAAAVLVGFPSEAATKVSFVKNTIKSHDIVIFSKSYCPYCRRAKGVFKELKKEAYVVELDQREDGSDIQDALSEMVGRRTVPQVFILGEHLGGSDDTVGAYESGKLAELLNIDNSKDDL</sequence>
<protein>
    <recommendedName>
        <fullName evidence="6">Glutaredoxin domain-containing protein</fullName>
    </recommendedName>
</protein>
<name>A0A6V7QAX5_ANACO</name>
<dbReference type="InterPro" id="IPR011767">
    <property type="entry name" value="GLR_AS"/>
</dbReference>
<dbReference type="Gene3D" id="3.40.30.10">
    <property type="entry name" value="Glutaredoxin"/>
    <property type="match status" value="1"/>
</dbReference>
<dbReference type="InterPro" id="IPR036249">
    <property type="entry name" value="Thioredoxin-like_sf"/>
</dbReference>
<dbReference type="GO" id="GO:0005737">
    <property type="term" value="C:cytoplasm"/>
    <property type="evidence" value="ECO:0007669"/>
    <property type="project" value="TreeGrafter"/>
</dbReference>
<evidence type="ECO:0000256" key="2">
    <source>
        <dbReference type="ARBA" id="ARBA00022448"/>
    </source>
</evidence>
<dbReference type="EMBL" id="LR862134">
    <property type="protein sequence ID" value="CAD1840272.1"/>
    <property type="molecule type" value="Genomic_DNA"/>
</dbReference>
<dbReference type="GO" id="GO:0015038">
    <property type="term" value="F:glutathione disulfide oxidoreductase activity"/>
    <property type="evidence" value="ECO:0007669"/>
    <property type="project" value="TreeGrafter"/>
</dbReference>
<dbReference type="InterPro" id="IPR011899">
    <property type="entry name" value="Glutaredoxin_euk/vir"/>
</dbReference>
<evidence type="ECO:0000256" key="5">
    <source>
        <dbReference type="ARBA" id="ARBA00023284"/>
    </source>
</evidence>
<dbReference type="NCBIfam" id="TIGR02180">
    <property type="entry name" value="GRX_euk"/>
    <property type="match status" value="1"/>
</dbReference>
<dbReference type="InterPro" id="IPR002109">
    <property type="entry name" value="Glutaredoxin"/>
</dbReference>
<dbReference type="FunFam" id="3.40.30.10:FF:000026">
    <property type="entry name" value="Glutaredoxin 2"/>
    <property type="match status" value="1"/>
</dbReference>
<keyword evidence="3" id="KW-0249">Electron transport</keyword>
<evidence type="ECO:0000256" key="1">
    <source>
        <dbReference type="ARBA" id="ARBA00007190"/>
    </source>
</evidence>
<dbReference type="GO" id="GO:0034599">
    <property type="term" value="P:cellular response to oxidative stress"/>
    <property type="evidence" value="ECO:0007669"/>
    <property type="project" value="TreeGrafter"/>
</dbReference>
<keyword evidence="4" id="KW-1015">Disulfide bond</keyword>
<accession>A0A6V7QAX5</accession>
<evidence type="ECO:0000256" key="4">
    <source>
        <dbReference type="ARBA" id="ARBA00023157"/>
    </source>
</evidence>
<dbReference type="AlphaFoldDB" id="A0A6V7QAX5"/>
<organism evidence="7">
    <name type="scientific">Ananas comosus var. bracteatus</name>
    <name type="common">red pineapple</name>
    <dbReference type="NCBI Taxonomy" id="296719"/>
    <lineage>
        <taxon>Eukaryota</taxon>
        <taxon>Viridiplantae</taxon>
        <taxon>Streptophyta</taxon>
        <taxon>Embryophyta</taxon>
        <taxon>Tracheophyta</taxon>
        <taxon>Spermatophyta</taxon>
        <taxon>Magnoliopsida</taxon>
        <taxon>Liliopsida</taxon>
        <taxon>Poales</taxon>
        <taxon>Bromeliaceae</taxon>
        <taxon>Bromelioideae</taxon>
        <taxon>Ananas</taxon>
    </lineage>
</organism>
<proteinExistence type="inferred from homology"/>
<feature type="domain" description="Glutaredoxin" evidence="6">
    <location>
        <begin position="65"/>
        <end position="126"/>
    </location>
</feature>